<dbReference type="SUPFAM" id="SSF53474">
    <property type="entry name" value="alpha/beta-Hydrolases"/>
    <property type="match status" value="1"/>
</dbReference>
<sequence>MENHTVTGGGGVDIRVDATGPEDARPILFVHGYSQSRLSWVKQFDGALADDYRLVAPDVRGHGESGKPRDAYDDAASWADDLQAVVDELGLDDPVFVGWSYGGLVISDYLSVHGTDDVAGVNFVGAISEKGTEDAARIAGEEFVALGDPLASRDATESVAALSDFLDICVAGELDPREKSFMLGFNVATPPHVREALQARTVVHEETLAALDVPVLLTHGEEDQVVGTAAAEKHADLVPDAETSFYEGVGHSPFWEAPERFERELRAFVESL</sequence>
<dbReference type="Proteomes" id="UP001596447">
    <property type="component" value="Unassembled WGS sequence"/>
</dbReference>
<dbReference type="AlphaFoldDB" id="A0ABD5Z6L0"/>
<dbReference type="PANTHER" id="PTHR43798">
    <property type="entry name" value="MONOACYLGLYCEROL LIPASE"/>
    <property type="match status" value="1"/>
</dbReference>
<keyword evidence="1 3" id="KW-0378">Hydrolase</keyword>
<dbReference type="RefSeq" id="WP_279527572.1">
    <property type="nucleotide sequence ID" value="NZ_CP122312.1"/>
</dbReference>
<dbReference type="PRINTS" id="PR00412">
    <property type="entry name" value="EPOXHYDRLASE"/>
</dbReference>
<comment type="caution">
    <text evidence="3">The sequence shown here is derived from an EMBL/GenBank/DDBJ whole genome shotgun (WGS) entry which is preliminary data.</text>
</comment>
<dbReference type="InterPro" id="IPR050266">
    <property type="entry name" value="AB_hydrolase_sf"/>
</dbReference>
<evidence type="ECO:0000256" key="1">
    <source>
        <dbReference type="ARBA" id="ARBA00022801"/>
    </source>
</evidence>
<dbReference type="Gene3D" id="3.40.50.1820">
    <property type="entry name" value="alpha/beta hydrolase"/>
    <property type="match status" value="1"/>
</dbReference>
<dbReference type="InterPro" id="IPR029058">
    <property type="entry name" value="AB_hydrolase_fold"/>
</dbReference>
<protein>
    <submittedName>
        <fullName evidence="3">Alpha/beta fold hydrolase</fullName>
    </submittedName>
</protein>
<proteinExistence type="predicted"/>
<reference evidence="3 4" key="1">
    <citation type="journal article" date="2019" name="Int. J. Syst. Evol. Microbiol.">
        <title>The Global Catalogue of Microorganisms (GCM) 10K type strain sequencing project: providing services to taxonomists for standard genome sequencing and annotation.</title>
        <authorList>
            <consortium name="The Broad Institute Genomics Platform"/>
            <consortium name="The Broad Institute Genome Sequencing Center for Infectious Disease"/>
            <person name="Wu L."/>
            <person name="Ma J."/>
        </authorList>
    </citation>
    <scope>NUCLEOTIDE SEQUENCE [LARGE SCALE GENOMIC DNA]</scope>
    <source>
        <strain evidence="3 4">XZGYJ-43</strain>
    </source>
</reference>
<dbReference type="InterPro" id="IPR000639">
    <property type="entry name" value="Epox_hydrolase-like"/>
</dbReference>
<evidence type="ECO:0000259" key="2">
    <source>
        <dbReference type="Pfam" id="PF00561"/>
    </source>
</evidence>
<dbReference type="PRINTS" id="PR00111">
    <property type="entry name" value="ABHYDROLASE"/>
</dbReference>
<dbReference type="Pfam" id="PF00561">
    <property type="entry name" value="Abhydrolase_1"/>
    <property type="match status" value="1"/>
</dbReference>
<organism evidence="3 4">
    <name type="scientific">Halospeciosus flavus</name>
    <dbReference type="NCBI Taxonomy" id="3032283"/>
    <lineage>
        <taxon>Archaea</taxon>
        <taxon>Methanobacteriati</taxon>
        <taxon>Methanobacteriota</taxon>
        <taxon>Stenosarchaea group</taxon>
        <taxon>Halobacteria</taxon>
        <taxon>Halobacteriales</taxon>
        <taxon>Halobacteriaceae</taxon>
        <taxon>Halospeciosus</taxon>
    </lineage>
</organism>
<dbReference type="InterPro" id="IPR000073">
    <property type="entry name" value="AB_hydrolase_1"/>
</dbReference>
<gene>
    <name evidence="3" type="ORF">ACFQJ9_15550</name>
</gene>
<dbReference type="EMBL" id="JBHTAR010000011">
    <property type="protein sequence ID" value="MFC7200806.1"/>
    <property type="molecule type" value="Genomic_DNA"/>
</dbReference>
<accession>A0ABD5Z6L0</accession>
<keyword evidence="4" id="KW-1185">Reference proteome</keyword>
<feature type="domain" description="AB hydrolase-1" evidence="2">
    <location>
        <begin position="26"/>
        <end position="258"/>
    </location>
</feature>
<dbReference type="PANTHER" id="PTHR43798:SF31">
    <property type="entry name" value="AB HYDROLASE SUPERFAMILY PROTEIN YCLE"/>
    <property type="match status" value="1"/>
</dbReference>
<name>A0ABD5Z6L0_9EURY</name>
<evidence type="ECO:0000313" key="4">
    <source>
        <dbReference type="Proteomes" id="UP001596447"/>
    </source>
</evidence>
<dbReference type="GO" id="GO:0016787">
    <property type="term" value="F:hydrolase activity"/>
    <property type="evidence" value="ECO:0007669"/>
    <property type="project" value="UniProtKB-KW"/>
</dbReference>
<evidence type="ECO:0000313" key="3">
    <source>
        <dbReference type="EMBL" id="MFC7200806.1"/>
    </source>
</evidence>